<dbReference type="Proteomes" id="UP000321192">
    <property type="component" value="Unassembled WGS sequence"/>
</dbReference>
<reference evidence="2 3" key="1">
    <citation type="submission" date="2018-09" db="EMBL/GenBank/DDBJ databases">
        <title>Metagenome Assembled Genomes from an Advanced Water Purification Facility.</title>
        <authorList>
            <person name="Stamps B.W."/>
            <person name="Spear J.R."/>
        </authorList>
    </citation>
    <scope>NUCLEOTIDE SEQUENCE [LARGE SCALE GENOMIC DNA]</scope>
    <source>
        <strain evidence="2">Bin_27_1</strain>
    </source>
</reference>
<protein>
    <submittedName>
        <fullName evidence="2">NYN domain-containing protein</fullName>
    </submittedName>
</protein>
<name>A0A5C7SBM8_THASP</name>
<dbReference type="GO" id="GO:0004540">
    <property type="term" value="F:RNA nuclease activity"/>
    <property type="evidence" value="ECO:0007669"/>
    <property type="project" value="InterPro"/>
</dbReference>
<dbReference type="PANTHER" id="PTHR35811:SF1">
    <property type="entry name" value="HTH OST-TYPE DOMAIN-CONTAINING PROTEIN"/>
    <property type="match status" value="1"/>
</dbReference>
<feature type="domain" description="NYN" evidence="1">
    <location>
        <begin position="3"/>
        <end position="158"/>
    </location>
</feature>
<dbReference type="AlphaFoldDB" id="A0A5C7SBM8"/>
<dbReference type="Gene3D" id="3.40.50.1010">
    <property type="entry name" value="5'-nuclease"/>
    <property type="match status" value="1"/>
</dbReference>
<dbReference type="InterPro" id="IPR021139">
    <property type="entry name" value="NYN"/>
</dbReference>
<gene>
    <name evidence="2" type="ORF">E6Q80_18750</name>
</gene>
<dbReference type="PANTHER" id="PTHR35811">
    <property type="entry name" value="SLR1870 PROTEIN"/>
    <property type="match status" value="1"/>
</dbReference>
<dbReference type="RefSeq" id="WP_276661179.1">
    <property type="nucleotide sequence ID" value="NZ_SSFD01000313.1"/>
</dbReference>
<comment type="caution">
    <text evidence="2">The sequence shown here is derived from an EMBL/GenBank/DDBJ whole genome shotgun (WGS) entry which is preliminary data.</text>
</comment>
<dbReference type="EMBL" id="SSFD01000313">
    <property type="protein sequence ID" value="TXH80375.1"/>
    <property type="molecule type" value="Genomic_DNA"/>
</dbReference>
<accession>A0A5C7SBM8</accession>
<sequence length="448" mass="49203">MKSALFVDFDNVYSGLRKLDPAIADRFARQPLEWVNWVIGALELPDHAPAGARRRLLVRRCYLNPQAYQRFRPSFNLAGFEIIDCPALTSEGKTSTDIHMVLDIIDLLQHEARYDEFIVFSADADFTPVLRKLRRWDRRTTVLAIGFPSAAYRASADLLIDPDEFVRNALGFRDEDEAPGAGTAPADVAPESLSLAASARFAQASPEAARSVPPASLSSGADALDHDLAEIVETMRVEVARSAAPVPCSRLASLITTRHPALAADWNGKGSFRRFVDSLDLAPLRFDWSNSGGFVFDPARSGAGMQDGSVTPDWGEDQDILPLAMQIHEVSGVPLLGPAEYRALFSIIEDDVGRHSFDLKETGKRVRDRLREAGLGGSRLDVNWILRGLLMRGHAFGEGQDRAATLATKTANNVRSLCLREQMILDRAAETAIARWFGTHPAPTRSGQ</sequence>
<dbReference type="Pfam" id="PF01936">
    <property type="entry name" value="NYN"/>
    <property type="match status" value="1"/>
</dbReference>
<evidence type="ECO:0000259" key="1">
    <source>
        <dbReference type="Pfam" id="PF01936"/>
    </source>
</evidence>
<organism evidence="2 3">
    <name type="scientific">Thauera aminoaromatica</name>
    <dbReference type="NCBI Taxonomy" id="164330"/>
    <lineage>
        <taxon>Bacteria</taxon>
        <taxon>Pseudomonadati</taxon>
        <taxon>Pseudomonadota</taxon>
        <taxon>Betaproteobacteria</taxon>
        <taxon>Rhodocyclales</taxon>
        <taxon>Zoogloeaceae</taxon>
        <taxon>Thauera</taxon>
    </lineage>
</organism>
<evidence type="ECO:0000313" key="3">
    <source>
        <dbReference type="Proteomes" id="UP000321192"/>
    </source>
</evidence>
<evidence type="ECO:0000313" key="2">
    <source>
        <dbReference type="EMBL" id="TXH80375.1"/>
    </source>
</evidence>
<proteinExistence type="predicted"/>